<dbReference type="EMBL" id="CP014544">
    <property type="protein sequence ID" value="AMO67007.1"/>
    <property type="molecule type" value="Genomic_DNA"/>
</dbReference>
<comment type="catalytic activity">
    <reaction evidence="8">
        <text>Endonucleolytic cleavage of RNA, removing extra 3' nucleotides from tRNA precursor, generating 3' termini of tRNAs. A 3'-hydroxy group is left at the tRNA terminus and a 5'-phosphoryl group is left at the trailer molecule.</text>
        <dbReference type="EC" id="3.1.26.11"/>
    </reaction>
</comment>
<evidence type="ECO:0000313" key="9">
    <source>
        <dbReference type="EMBL" id="AMO67007.1"/>
    </source>
</evidence>
<dbReference type="NCBIfam" id="NF000801">
    <property type="entry name" value="PRK00055.1-3"/>
    <property type="match status" value="1"/>
</dbReference>
<keyword evidence="6 8" id="KW-0378">Hydrolase</keyword>
<dbReference type="STRING" id="1470434.AZF00_01235"/>
<evidence type="ECO:0000256" key="6">
    <source>
        <dbReference type="ARBA" id="ARBA00022801"/>
    </source>
</evidence>
<keyword evidence="2 8" id="KW-0819">tRNA processing</keyword>
<feature type="binding site" evidence="8">
    <location>
        <position position="67"/>
    </location>
    <ligand>
        <name>Zn(2+)</name>
        <dbReference type="ChEBI" id="CHEBI:29105"/>
        <label>2</label>
        <note>catalytic</note>
    </ligand>
</feature>
<accession>A0A127M1B6</accession>
<keyword evidence="3 8" id="KW-0540">Nuclease</keyword>
<comment type="subunit">
    <text evidence="1 8">Homodimer.</text>
</comment>
<evidence type="ECO:0000256" key="8">
    <source>
        <dbReference type="HAMAP-Rule" id="MF_01818"/>
    </source>
</evidence>
<dbReference type="PANTHER" id="PTHR46018">
    <property type="entry name" value="ZINC PHOSPHODIESTERASE ELAC PROTEIN 1"/>
    <property type="match status" value="1"/>
</dbReference>
<feature type="binding site" evidence="8">
    <location>
        <position position="141"/>
    </location>
    <ligand>
        <name>Zn(2+)</name>
        <dbReference type="ChEBI" id="CHEBI:29105"/>
        <label>1</label>
        <note>catalytic</note>
    </ligand>
</feature>
<feature type="binding site" evidence="8">
    <location>
        <position position="211"/>
    </location>
    <ligand>
        <name>Zn(2+)</name>
        <dbReference type="ChEBI" id="CHEBI:29105"/>
        <label>1</label>
        <note>catalytic</note>
    </ligand>
</feature>
<dbReference type="PANTHER" id="PTHR46018:SF2">
    <property type="entry name" value="ZINC PHOSPHODIESTERASE ELAC PROTEIN 1"/>
    <property type="match status" value="1"/>
</dbReference>
<evidence type="ECO:0000313" key="10">
    <source>
        <dbReference type="Proteomes" id="UP000074119"/>
    </source>
</evidence>
<evidence type="ECO:0000256" key="3">
    <source>
        <dbReference type="ARBA" id="ARBA00022722"/>
    </source>
</evidence>
<sequence length="326" mass="36417">MRFTFLGTSAGTPTAQRNVTALALNIDDNRDWYLIDCGEGTQHRLLHSHHSSAKLKAIFITHVHGDHCYGLPGLIASANMSGRTEPLTVCAPDGIEQYVRNTFALTDVHNMRFPLNFVRSDQPDFYYNDGAIEVSAVEMSHRVPCFAYQITEIPPTHINETKLDDLGVPRGPLWHQLQQGDDVTLANGNTLRASEVCTPAWPARKIVVGGDNDQPSLLHKALLDCDLLIHEATFTEDVFAKVGPQYMHSTAAMVAKTATNTGLPHLILTHFSQRYRSGHSSKNKHKAQHTVKDLYKEAREHYQGNLLLAEDLQSYQLEKDKSLNKL</sequence>
<evidence type="ECO:0000256" key="5">
    <source>
        <dbReference type="ARBA" id="ARBA00022759"/>
    </source>
</evidence>
<feature type="active site" description="Proton acceptor" evidence="8">
    <location>
        <position position="66"/>
    </location>
</feature>
<dbReference type="GO" id="GO:0008270">
    <property type="term" value="F:zinc ion binding"/>
    <property type="evidence" value="ECO:0007669"/>
    <property type="project" value="UniProtKB-UniRule"/>
</dbReference>
<dbReference type="InterPro" id="IPR013471">
    <property type="entry name" value="RNase_Z/BN"/>
</dbReference>
<gene>
    <name evidence="8" type="primary">rnz</name>
    <name evidence="9" type="ORF">AZF00_01235</name>
</gene>
<dbReference type="Gene3D" id="3.60.15.10">
    <property type="entry name" value="Ribonuclease Z/Hydroxyacylglutathione hydrolase-like"/>
    <property type="match status" value="1"/>
</dbReference>
<organism evidence="9 10">
    <name type="scientific">Zhongshania aliphaticivorans</name>
    <dbReference type="NCBI Taxonomy" id="1470434"/>
    <lineage>
        <taxon>Bacteria</taxon>
        <taxon>Pseudomonadati</taxon>
        <taxon>Pseudomonadota</taxon>
        <taxon>Gammaproteobacteria</taxon>
        <taxon>Cellvibrionales</taxon>
        <taxon>Spongiibacteraceae</taxon>
        <taxon>Zhongshania</taxon>
    </lineage>
</organism>
<name>A0A127M1B6_9GAMM</name>
<feature type="binding site" evidence="8">
    <location>
        <position position="66"/>
    </location>
    <ligand>
        <name>Zn(2+)</name>
        <dbReference type="ChEBI" id="CHEBI:29105"/>
        <label>2</label>
        <note>catalytic</note>
    </ligand>
</feature>
<dbReference type="CDD" id="cd07717">
    <property type="entry name" value="RNaseZ_ZiPD-like_MBL-fold"/>
    <property type="match status" value="1"/>
</dbReference>
<dbReference type="KEGG" id="zal:AZF00_01235"/>
<feature type="binding site" evidence="8">
    <location>
        <position position="62"/>
    </location>
    <ligand>
        <name>Zn(2+)</name>
        <dbReference type="ChEBI" id="CHEBI:29105"/>
        <label>1</label>
        <note>catalytic</note>
    </ligand>
</feature>
<comment type="cofactor">
    <cofactor evidence="8">
        <name>Zn(2+)</name>
        <dbReference type="ChEBI" id="CHEBI:29105"/>
    </cofactor>
    <text evidence="8">Binds 2 Zn(2+) ions.</text>
</comment>
<dbReference type="RefSeq" id="WP_062382610.1">
    <property type="nucleotide sequence ID" value="NZ_CP014544.1"/>
</dbReference>
<dbReference type="Proteomes" id="UP000074119">
    <property type="component" value="Chromosome"/>
</dbReference>
<evidence type="ECO:0000256" key="7">
    <source>
        <dbReference type="ARBA" id="ARBA00022833"/>
    </source>
</evidence>
<dbReference type="EC" id="3.1.26.11" evidence="8"/>
<dbReference type="SUPFAM" id="SSF56281">
    <property type="entry name" value="Metallo-hydrolase/oxidoreductase"/>
    <property type="match status" value="1"/>
</dbReference>
<dbReference type="InterPro" id="IPR036866">
    <property type="entry name" value="RibonucZ/Hydroxyglut_hydro"/>
</dbReference>
<comment type="function">
    <text evidence="8">Zinc phosphodiesterase, which displays some tRNA 3'-processing endonuclease activity. Probably involved in tRNA maturation, by removing a 3'-trailer from precursor tRNA.</text>
</comment>
<protein>
    <recommendedName>
        <fullName evidence="8">Ribonuclease Z</fullName>
        <shortName evidence="8">RNase Z</shortName>
        <ecNumber evidence="8">3.1.26.11</ecNumber>
    </recommendedName>
    <alternativeName>
        <fullName evidence="8">tRNA 3 endonuclease</fullName>
    </alternativeName>
    <alternativeName>
        <fullName evidence="8">tRNase Z</fullName>
    </alternativeName>
</protein>
<evidence type="ECO:0000256" key="2">
    <source>
        <dbReference type="ARBA" id="ARBA00022694"/>
    </source>
</evidence>
<feature type="binding site" evidence="8">
    <location>
        <position position="64"/>
    </location>
    <ligand>
        <name>Zn(2+)</name>
        <dbReference type="ChEBI" id="CHEBI:29105"/>
        <label>1</label>
        <note>catalytic</note>
    </ligand>
</feature>
<feature type="binding site" evidence="8">
    <location>
        <position position="270"/>
    </location>
    <ligand>
        <name>Zn(2+)</name>
        <dbReference type="ChEBI" id="CHEBI:29105"/>
        <label>2</label>
        <note>catalytic</note>
    </ligand>
</feature>
<proteinExistence type="inferred from homology"/>
<keyword evidence="5 8" id="KW-0255">Endonuclease</keyword>
<comment type="similarity">
    <text evidence="8">Belongs to the RNase Z family.</text>
</comment>
<dbReference type="HAMAP" id="MF_01818">
    <property type="entry name" value="RNase_Z_BN"/>
    <property type="match status" value="1"/>
</dbReference>
<keyword evidence="7 8" id="KW-0862">Zinc</keyword>
<keyword evidence="4 8" id="KW-0479">Metal-binding</keyword>
<evidence type="ECO:0000256" key="1">
    <source>
        <dbReference type="ARBA" id="ARBA00011738"/>
    </source>
</evidence>
<evidence type="ECO:0000256" key="4">
    <source>
        <dbReference type="ARBA" id="ARBA00022723"/>
    </source>
</evidence>
<dbReference type="GO" id="GO:0042781">
    <property type="term" value="F:3'-tRNA processing endoribonuclease activity"/>
    <property type="evidence" value="ECO:0007669"/>
    <property type="project" value="UniProtKB-UniRule"/>
</dbReference>
<dbReference type="AlphaFoldDB" id="A0A127M1B6"/>
<feature type="binding site" evidence="8">
    <location>
        <position position="211"/>
    </location>
    <ligand>
        <name>Zn(2+)</name>
        <dbReference type="ChEBI" id="CHEBI:29105"/>
        <label>2</label>
        <note>catalytic</note>
    </ligand>
</feature>
<dbReference type="Pfam" id="PF23023">
    <property type="entry name" value="Anti-Pycsar_Apyc1"/>
    <property type="match status" value="1"/>
</dbReference>
<reference evidence="9 10" key="1">
    <citation type="submission" date="2015-12" db="EMBL/GenBank/DDBJ databases">
        <authorList>
            <person name="Shamseldin A."/>
            <person name="Moawad H."/>
            <person name="Abd El-Rahim W.M."/>
            <person name="Sadowsky M.J."/>
        </authorList>
    </citation>
    <scope>NUCLEOTIDE SEQUENCE [LARGE SCALE GENOMIC DNA]</scope>
    <source>
        <strain evidence="9 10">SM2</strain>
    </source>
</reference>